<evidence type="ECO:0000313" key="3">
    <source>
        <dbReference type="Proteomes" id="UP001341135"/>
    </source>
</evidence>
<dbReference type="InterPro" id="IPR001387">
    <property type="entry name" value="Cro/C1-type_HTH"/>
</dbReference>
<dbReference type="RefSeq" id="WP_420917918.1">
    <property type="nucleotide sequence ID" value="NZ_AP028907.1"/>
</dbReference>
<dbReference type="PROSITE" id="PS50943">
    <property type="entry name" value="HTH_CROC1"/>
    <property type="match status" value="1"/>
</dbReference>
<evidence type="ECO:0000313" key="2">
    <source>
        <dbReference type="EMBL" id="BES80495.1"/>
    </source>
</evidence>
<dbReference type="CDD" id="cd00093">
    <property type="entry name" value="HTH_XRE"/>
    <property type="match status" value="1"/>
</dbReference>
<dbReference type="Pfam" id="PF01022">
    <property type="entry name" value="HTH_5"/>
    <property type="match status" value="1"/>
</dbReference>
<keyword evidence="3" id="KW-1185">Reference proteome</keyword>
<dbReference type="PANTHER" id="PTHR40730">
    <property type="entry name" value="TRANSCRIPTIONAL REGULATOR PROTEIN-LIKE PROTEIN"/>
    <property type="match status" value="1"/>
</dbReference>
<gene>
    <name evidence="2" type="ORF">PABY_00620</name>
</gene>
<dbReference type="EMBL" id="AP028907">
    <property type="protein sequence ID" value="BES80495.1"/>
    <property type="molecule type" value="Genomic_DNA"/>
</dbReference>
<reference evidence="2 3" key="1">
    <citation type="submission" date="2023-09" db="EMBL/GenBank/DDBJ databases">
        <title>Pyrofollis japonicus gen. nov. sp. nov., a novel member of the family Pyrodictiaceae isolated from the Iheya North hydrothermal field.</title>
        <authorList>
            <person name="Miyazaki U."/>
            <person name="Sanari M."/>
            <person name="Tame A."/>
            <person name="Kitajima M."/>
            <person name="Okamoto A."/>
            <person name="Sawayama S."/>
            <person name="Miyazaki J."/>
            <person name="Takai K."/>
            <person name="Nakagawa S."/>
        </authorList>
    </citation>
    <scope>NUCLEOTIDE SEQUENCE [LARGE SCALE GENOMIC DNA]</scope>
    <source>
        <strain evidence="2 3">AV2</strain>
    </source>
</reference>
<protein>
    <submittedName>
        <fullName evidence="2">Transcriptional regulator</fullName>
    </submittedName>
</protein>
<proteinExistence type="predicted"/>
<dbReference type="PANTHER" id="PTHR40730:SF4">
    <property type="entry name" value="TRANSCRIPTIONAL REGULATOR"/>
    <property type="match status" value="1"/>
</dbReference>
<dbReference type="Gene3D" id="1.10.10.60">
    <property type="entry name" value="Homeodomain-like"/>
    <property type="match status" value="1"/>
</dbReference>
<feature type="domain" description="HTH cro/C1-type" evidence="1">
    <location>
        <begin position="21"/>
        <end position="49"/>
    </location>
</feature>
<name>A0ABM8IUN1_9CREN</name>
<dbReference type="InterPro" id="IPR001845">
    <property type="entry name" value="HTH_ArsR_DNA-bd_dom"/>
</dbReference>
<accession>A0ABM8IUN1</accession>
<dbReference type="GeneID" id="89288087"/>
<evidence type="ECO:0000259" key="1">
    <source>
        <dbReference type="PROSITE" id="PS50943"/>
    </source>
</evidence>
<dbReference type="SUPFAM" id="SSF47413">
    <property type="entry name" value="lambda repressor-like DNA-binding domains"/>
    <property type="match status" value="1"/>
</dbReference>
<sequence length="139" mass="15926">MKINAFEVASRYVYPSVRRRLVEKLSEKGLTQTEIARLLHITQSAVSRYLSVERGYALDLKPYPDIDAQLEQLAKEIVSKRPDEYQIHYHLVRISIEVLSRGYACKLHATIDPGLDPRRCRACTELFRPTQPESAKGPS</sequence>
<dbReference type="InterPro" id="IPR010982">
    <property type="entry name" value="Lambda_DNA-bd_dom_sf"/>
</dbReference>
<organism evidence="2 3">
    <name type="scientific">Pyrodictium abyssi</name>
    <dbReference type="NCBI Taxonomy" id="54256"/>
    <lineage>
        <taxon>Archaea</taxon>
        <taxon>Thermoproteota</taxon>
        <taxon>Thermoprotei</taxon>
        <taxon>Desulfurococcales</taxon>
        <taxon>Pyrodictiaceae</taxon>
        <taxon>Pyrodictium</taxon>
    </lineage>
</organism>
<dbReference type="Proteomes" id="UP001341135">
    <property type="component" value="Chromosome"/>
</dbReference>